<reference evidence="1" key="1">
    <citation type="journal article" date="2014" name="Int. J. Syst. Evol. Microbiol.">
        <title>Complete genome sequence of Corynebacterium casei LMG S-19264T (=DSM 44701T), isolated from a smear-ripened cheese.</title>
        <authorList>
            <consortium name="US DOE Joint Genome Institute (JGI-PGF)"/>
            <person name="Walter F."/>
            <person name="Albersmeier A."/>
            <person name="Kalinowski J."/>
            <person name="Ruckert C."/>
        </authorList>
    </citation>
    <scope>NUCLEOTIDE SEQUENCE</scope>
    <source>
        <strain evidence="1">CGMCC 1.12698</strain>
    </source>
</reference>
<proteinExistence type="predicted"/>
<dbReference type="RefSeq" id="WP_188389544.1">
    <property type="nucleotide sequence ID" value="NZ_BMFK01000004.1"/>
</dbReference>
<evidence type="ECO:0000313" key="1">
    <source>
        <dbReference type="EMBL" id="GGE80394.1"/>
    </source>
</evidence>
<dbReference type="Proteomes" id="UP000605259">
    <property type="component" value="Unassembled WGS sequence"/>
</dbReference>
<dbReference type="AlphaFoldDB" id="A0A917AYB1"/>
<dbReference type="EMBL" id="BMFK01000004">
    <property type="protein sequence ID" value="GGE80394.1"/>
    <property type="molecule type" value="Genomic_DNA"/>
</dbReference>
<keyword evidence="2" id="KW-1185">Reference proteome</keyword>
<reference evidence="1" key="2">
    <citation type="submission" date="2020-09" db="EMBL/GenBank/DDBJ databases">
        <authorList>
            <person name="Sun Q."/>
            <person name="Zhou Y."/>
        </authorList>
    </citation>
    <scope>NUCLEOTIDE SEQUENCE</scope>
    <source>
        <strain evidence="1">CGMCC 1.12698</strain>
    </source>
</reference>
<evidence type="ECO:0000313" key="2">
    <source>
        <dbReference type="Proteomes" id="UP000605259"/>
    </source>
</evidence>
<organism evidence="1 2">
    <name type="scientific">Priestia taiwanensis</name>
    <dbReference type="NCBI Taxonomy" id="1347902"/>
    <lineage>
        <taxon>Bacteria</taxon>
        <taxon>Bacillati</taxon>
        <taxon>Bacillota</taxon>
        <taxon>Bacilli</taxon>
        <taxon>Bacillales</taxon>
        <taxon>Bacillaceae</taxon>
        <taxon>Priestia</taxon>
    </lineage>
</organism>
<name>A0A917AYB1_9BACI</name>
<comment type="caution">
    <text evidence="1">The sequence shown here is derived from an EMBL/GenBank/DDBJ whole genome shotgun (WGS) entry which is preliminary data.</text>
</comment>
<gene>
    <name evidence="1" type="ORF">GCM10007140_32400</name>
</gene>
<sequence length="95" mass="11065">MKLKAGDVFQMERVFPIDDIYDTCMLEGWMINEELFFTANDDLIGVYELKTFLETRNLGENLLGIHVFSDKPVKVETVSKFKSLAEFLLYYVKAK</sequence>
<protein>
    <submittedName>
        <fullName evidence="1">Uncharacterized protein</fullName>
    </submittedName>
</protein>
<accession>A0A917AYB1</accession>